<evidence type="ECO:0008006" key="9">
    <source>
        <dbReference type="Google" id="ProtNLM"/>
    </source>
</evidence>
<dbReference type="Proteomes" id="UP000284842">
    <property type="component" value="Unassembled WGS sequence"/>
</dbReference>
<keyword evidence="2" id="KW-0813">Transport</keyword>
<sequence length="540" mass="59709">MEKHQSLEELVLVEPSASETTRLISQQSLQPSYGSNKPSSYYVEDLNYTPEEEGRVLSILDRRLMPCILLTTFVLNMDRTNNSNAISDNLHIDLGFDINVVNTATALHAIFFSIACISGAVIAKIAGPSRWIPTLMLSWGFVTLAHALVTDKSGYLTVRCVIALTEGGVIPATLVYLGSFYKSTELATRLAWFWGVQHVASAVSGLMASGLLKMRGIWGLEGWKWLFLVDGFITVVVAVFTWYGLGAFVSIISPINALVRYYLPIDSTTTRGGFRGSNSWFTERQVQIAVTRIIRDDISKRSYERTVQLSDIKDALTDPGIILHLIITMIGQTPNTPMQTYLPTVIKSFDFSVSAANALTAPPYLLQGLSMIIVIQHSDKVRERGYHGAFGAGWQLLGWIILRGLPSDAGRAAKYMAAVIVAGWPSTHPLNIAWMSENTGSVGKRTVASGLIIGASNIYGVWGSQIYRADDAPEFRRGNLINIAFAATAFVLWFGLKLSYQYRNARREAARRLLSESDLREEETLREARGNSSPLFRFTT</sequence>
<evidence type="ECO:0000256" key="6">
    <source>
        <dbReference type="SAM" id="Phobius"/>
    </source>
</evidence>
<dbReference type="OrthoDB" id="2985014at2759"/>
<keyword evidence="5 6" id="KW-0472">Membrane</keyword>
<keyword evidence="4 6" id="KW-1133">Transmembrane helix</keyword>
<organism evidence="7 8">
    <name type="scientific">Panaeolus cyanescens</name>
    <dbReference type="NCBI Taxonomy" id="181874"/>
    <lineage>
        <taxon>Eukaryota</taxon>
        <taxon>Fungi</taxon>
        <taxon>Dikarya</taxon>
        <taxon>Basidiomycota</taxon>
        <taxon>Agaricomycotina</taxon>
        <taxon>Agaricomycetes</taxon>
        <taxon>Agaricomycetidae</taxon>
        <taxon>Agaricales</taxon>
        <taxon>Agaricineae</taxon>
        <taxon>Galeropsidaceae</taxon>
        <taxon>Panaeolus</taxon>
    </lineage>
</organism>
<gene>
    <name evidence="7" type="ORF">CVT24_005377</name>
</gene>
<dbReference type="GO" id="GO:0016020">
    <property type="term" value="C:membrane"/>
    <property type="evidence" value="ECO:0007669"/>
    <property type="project" value="UniProtKB-SubCell"/>
</dbReference>
<evidence type="ECO:0000256" key="1">
    <source>
        <dbReference type="ARBA" id="ARBA00004141"/>
    </source>
</evidence>
<keyword evidence="3 6" id="KW-0812">Transmembrane</keyword>
<dbReference type="STRING" id="181874.A0A409Y8Z0"/>
<evidence type="ECO:0000313" key="8">
    <source>
        <dbReference type="Proteomes" id="UP000284842"/>
    </source>
</evidence>
<name>A0A409Y8Z0_9AGAR</name>
<dbReference type="Pfam" id="PF07690">
    <property type="entry name" value="MFS_1"/>
    <property type="match status" value="1"/>
</dbReference>
<dbReference type="EMBL" id="NHTK01001359">
    <property type="protein sequence ID" value="PPQ99394.1"/>
    <property type="molecule type" value="Genomic_DNA"/>
</dbReference>
<dbReference type="InterPro" id="IPR036259">
    <property type="entry name" value="MFS_trans_sf"/>
</dbReference>
<dbReference type="Gene3D" id="1.20.1250.20">
    <property type="entry name" value="MFS general substrate transporter like domains"/>
    <property type="match status" value="1"/>
</dbReference>
<feature type="transmembrane region" description="Helical" evidence="6">
    <location>
        <begin position="156"/>
        <end position="179"/>
    </location>
</feature>
<feature type="transmembrane region" description="Helical" evidence="6">
    <location>
        <begin position="131"/>
        <end position="149"/>
    </location>
</feature>
<feature type="transmembrane region" description="Helical" evidence="6">
    <location>
        <begin position="225"/>
        <end position="245"/>
    </location>
</feature>
<feature type="transmembrane region" description="Helical" evidence="6">
    <location>
        <begin position="480"/>
        <end position="500"/>
    </location>
</feature>
<dbReference type="InterPro" id="IPR011701">
    <property type="entry name" value="MFS"/>
</dbReference>
<feature type="transmembrane region" description="Helical" evidence="6">
    <location>
        <begin position="106"/>
        <end position="125"/>
    </location>
</feature>
<dbReference type="AlphaFoldDB" id="A0A409Y8Z0"/>
<dbReference type="GO" id="GO:0022857">
    <property type="term" value="F:transmembrane transporter activity"/>
    <property type="evidence" value="ECO:0007669"/>
    <property type="project" value="InterPro"/>
</dbReference>
<evidence type="ECO:0000256" key="3">
    <source>
        <dbReference type="ARBA" id="ARBA00022692"/>
    </source>
</evidence>
<accession>A0A409Y8Z0</accession>
<keyword evidence="8" id="KW-1185">Reference proteome</keyword>
<proteinExistence type="predicted"/>
<dbReference type="PANTHER" id="PTHR43791">
    <property type="entry name" value="PERMEASE-RELATED"/>
    <property type="match status" value="1"/>
</dbReference>
<evidence type="ECO:0000313" key="7">
    <source>
        <dbReference type="EMBL" id="PPQ99394.1"/>
    </source>
</evidence>
<feature type="transmembrane region" description="Helical" evidence="6">
    <location>
        <begin position="191"/>
        <end position="213"/>
    </location>
</feature>
<evidence type="ECO:0000256" key="4">
    <source>
        <dbReference type="ARBA" id="ARBA00022989"/>
    </source>
</evidence>
<comment type="caution">
    <text evidence="7">The sequence shown here is derived from an EMBL/GenBank/DDBJ whole genome shotgun (WGS) entry which is preliminary data.</text>
</comment>
<dbReference type="SUPFAM" id="SSF103473">
    <property type="entry name" value="MFS general substrate transporter"/>
    <property type="match status" value="1"/>
</dbReference>
<dbReference type="InParanoid" id="A0A409Y8Z0"/>
<comment type="subcellular location">
    <subcellularLocation>
        <location evidence="1">Membrane</location>
        <topology evidence="1">Multi-pass membrane protein</topology>
    </subcellularLocation>
</comment>
<evidence type="ECO:0000256" key="2">
    <source>
        <dbReference type="ARBA" id="ARBA00022448"/>
    </source>
</evidence>
<reference evidence="7 8" key="1">
    <citation type="journal article" date="2018" name="Evol. Lett.">
        <title>Horizontal gene cluster transfer increased hallucinogenic mushroom diversity.</title>
        <authorList>
            <person name="Reynolds H.T."/>
            <person name="Vijayakumar V."/>
            <person name="Gluck-Thaler E."/>
            <person name="Korotkin H.B."/>
            <person name="Matheny P.B."/>
            <person name="Slot J.C."/>
        </authorList>
    </citation>
    <scope>NUCLEOTIDE SEQUENCE [LARGE SCALE GENOMIC DNA]</scope>
    <source>
        <strain evidence="7 8">2629</strain>
    </source>
</reference>
<protein>
    <recommendedName>
        <fullName evidence="9">Major facilitator superfamily (MFS) profile domain-containing protein</fullName>
    </recommendedName>
</protein>
<dbReference type="PANTHER" id="PTHR43791:SF65">
    <property type="entry name" value="MAJOR FACILITATOR SUPERFAMILY (MFS) PROFILE DOMAIN-CONTAINING PROTEIN-RELATED"/>
    <property type="match status" value="1"/>
</dbReference>
<evidence type="ECO:0000256" key="5">
    <source>
        <dbReference type="ARBA" id="ARBA00023136"/>
    </source>
</evidence>